<name>A0A420HR75_9PEZI</name>
<feature type="compositionally biased region" description="Basic and acidic residues" evidence="1">
    <location>
        <begin position="110"/>
        <end position="132"/>
    </location>
</feature>
<evidence type="ECO:0000313" key="3">
    <source>
        <dbReference type="Proteomes" id="UP000286134"/>
    </source>
</evidence>
<accession>A0A420HR75</accession>
<evidence type="ECO:0000256" key="1">
    <source>
        <dbReference type="SAM" id="MobiDB-lite"/>
    </source>
</evidence>
<feature type="compositionally biased region" description="Basic and acidic residues" evidence="1">
    <location>
        <begin position="75"/>
        <end position="97"/>
    </location>
</feature>
<sequence length="192" mass="21654">MATTRMRFMQSCIRSNGRIFARTHLFRHAFTRREYTTGKSKRSKVYEEALWAAGSIAITIPSCWFLLSSREVHQSHHKDHHDSQEHSDDTSNNHAEENNTEESEGLSVESTEKNEEVSFESDDKQKDSHDSNRSNATSECTSCKGSTEDIDCKALSSEPAEDQYDRQDDPSSSDAGKPVDVSSKKDISNEAE</sequence>
<reference evidence="2 3" key="1">
    <citation type="journal article" date="2018" name="BMC Genomics">
        <title>Comparative genome analyses reveal sequence features reflecting distinct modes of host-adaptation between dicot and monocot powdery mildew.</title>
        <authorList>
            <person name="Wu Y."/>
            <person name="Ma X."/>
            <person name="Pan Z."/>
            <person name="Kale S.D."/>
            <person name="Song Y."/>
            <person name="King H."/>
            <person name="Zhang Q."/>
            <person name="Presley C."/>
            <person name="Deng X."/>
            <person name="Wei C.I."/>
            <person name="Xiao S."/>
        </authorList>
    </citation>
    <scope>NUCLEOTIDE SEQUENCE [LARGE SCALE GENOMIC DNA]</scope>
    <source>
        <strain evidence="2">UMSG2</strain>
    </source>
</reference>
<dbReference type="Proteomes" id="UP000286134">
    <property type="component" value="Unassembled WGS sequence"/>
</dbReference>
<proteinExistence type="predicted"/>
<feature type="region of interest" description="Disordered" evidence="1">
    <location>
        <begin position="75"/>
        <end position="192"/>
    </location>
</feature>
<feature type="compositionally biased region" description="Polar residues" evidence="1">
    <location>
        <begin position="133"/>
        <end position="145"/>
    </location>
</feature>
<comment type="caution">
    <text evidence="2">The sequence shown here is derived from an EMBL/GenBank/DDBJ whole genome shotgun (WGS) entry which is preliminary data.</text>
</comment>
<dbReference type="EMBL" id="MCFK01005577">
    <property type="protein sequence ID" value="RKF59945.1"/>
    <property type="molecule type" value="Genomic_DNA"/>
</dbReference>
<organism evidence="2 3">
    <name type="scientific">Erysiphe neolycopersici</name>
    <dbReference type="NCBI Taxonomy" id="212602"/>
    <lineage>
        <taxon>Eukaryota</taxon>
        <taxon>Fungi</taxon>
        <taxon>Dikarya</taxon>
        <taxon>Ascomycota</taxon>
        <taxon>Pezizomycotina</taxon>
        <taxon>Leotiomycetes</taxon>
        <taxon>Erysiphales</taxon>
        <taxon>Erysiphaceae</taxon>
        <taxon>Erysiphe</taxon>
    </lineage>
</organism>
<protein>
    <submittedName>
        <fullName evidence="2">Uncharacterized protein</fullName>
    </submittedName>
</protein>
<dbReference type="STRING" id="212602.A0A420HR75"/>
<dbReference type="OrthoDB" id="4590707at2759"/>
<keyword evidence="3" id="KW-1185">Reference proteome</keyword>
<gene>
    <name evidence="2" type="ORF">OnM2_055024</name>
</gene>
<evidence type="ECO:0000313" key="2">
    <source>
        <dbReference type="EMBL" id="RKF59945.1"/>
    </source>
</evidence>
<dbReference type="AlphaFoldDB" id="A0A420HR75"/>
<feature type="compositionally biased region" description="Basic and acidic residues" evidence="1">
    <location>
        <begin position="182"/>
        <end position="192"/>
    </location>
</feature>